<dbReference type="EMBL" id="BJWL01000020">
    <property type="protein sequence ID" value="GFZ08591.1"/>
    <property type="molecule type" value="Genomic_DNA"/>
</dbReference>
<protein>
    <submittedName>
        <fullName evidence="3">Uncharacterized protein</fullName>
    </submittedName>
</protein>
<feature type="transmembrane region" description="Helical" evidence="2">
    <location>
        <begin position="266"/>
        <end position="286"/>
    </location>
</feature>
<evidence type="ECO:0000313" key="3">
    <source>
        <dbReference type="EMBL" id="GFZ08591.1"/>
    </source>
</evidence>
<feature type="transmembrane region" description="Helical" evidence="2">
    <location>
        <begin position="228"/>
        <end position="246"/>
    </location>
</feature>
<dbReference type="Proteomes" id="UP000585474">
    <property type="component" value="Unassembled WGS sequence"/>
</dbReference>
<dbReference type="AlphaFoldDB" id="A0A7J0GCV4"/>
<feature type="compositionally biased region" description="Polar residues" evidence="1">
    <location>
        <begin position="148"/>
        <end position="159"/>
    </location>
</feature>
<sequence length="304" mass="34452">MLAYVDFFLGGDEKRTDLPPTLQRRFPVSLLFGGDGSYMAPFSLHSDNIITSLMGQSVPPTTWYRFVAGLNAQLRLVRRGRLKVMFRPVLRWLETHANPALRIHGARVDLAWFHATACGYCQYGLLVYAVEEEIEQTSVDRSGEAARTDQQPRSSSVFKENSADRHSEEAFLRQSQQSSENLLRLKKAYEIIDTTSLKMLKEKMDIFYPLSFITHNTKPVGHQFHWRPVFLVLFVLPLGILLPFPAGINALFSHGPRHSAGLARVYALWNITSLVNVVVAFICGFIRFNSQSRKKVNGGFFPSD</sequence>
<dbReference type="PANTHER" id="PTHR31513:SF1">
    <property type="entry name" value="EPHRIN TYPE-B RECEPTOR"/>
    <property type="match status" value="1"/>
</dbReference>
<dbReference type="PANTHER" id="PTHR31513">
    <property type="entry name" value="EPHRIN TYPE-B RECEPTOR"/>
    <property type="match status" value="1"/>
</dbReference>
<name>A0A7J0GCV4_9ERIC</name>
<reference evidence="3 4" key="1">
    <citation type="submission" date="2019-07" db="EMBL/GenBank/DDBJ databases">
        <title>De Novo Assembly of kiwifruit Actinidia rufa.</title>
        <authorList>
            <person name="Sugita-Konishi S."/>
            <person name="Sato K."/>
            <person name="Mori E."/>
            <person name="Abe Y."/>
            <person name="Kisaki G."/>
            <person name="Hamano K."/>
            <person name="Suezawa K."/>
            <person name="Otani M."/>
            <person name="Fukuda T."/>
            <person name="Manabe T."/>
            <person name="Gomi K."/>
            <person name="Tabuchi M."/>
            <person name="Akimitsu K."/>
            <person name="Kataoka I."/>
        </authorList>
    </citation>
    <scope>NUCLEOTIDE SEQUENCE [LARGE SCALE GENOMIC DNA]</scope>
    <source>
        <strain evidence="4">cv. Fuchu</strain>
    </source>
</reference>
<evidence type="ECO:0000256" key="1">
    <source>
        <dbReference type="SAM" id="MobiDB-lite"/>
    </source>
</evidence>
<keyword evidence="2" id="KW-1133">Transmembrane helix</keyword>
<keyword evidence="4" id="KW-1185">Reference proteome</keyword>
<feature type="region of interest" description="Disordered" evidence="1">
    <location>
        <begin position="139"/>
        <end position="164"/>
    </location>
</feature>
<evidence type="ECO:0000256" key="2">
    <source>
        <dbReference type="SAM" id="Phobius"/>
    </source>
</evidence>
<organism evidence="3 4">
    <name type="scientific">Actinidia rufa</name>
    <dbReference type="NCBI Taxonomy" id="165716"/>
    <lineage>
        <taxon>Eukaryota</taxon>
        <taxon>Viridiplantae</taxon>
        <taxon>Streptophyta</taxon>
        <taxon>Embryophyta</taxon>
        <taxon>Tracheophyta</taxon>
        <taxon>Spermatophyta</taxon>
        <taxon>Magnoliopsida</taxon>
        <taxon>eudicotyledons</taxon>
        <taxon>Gunneridae</taxon>
        <taxon>Pentapetalae</taxon>
        <taxon>asterids</taxon>
        <taxon>Ericales</taxon>
        <taxon>Actinidiaceae</taxon>
        <taxon>Actinidia</taxon>
    </lineage>
</organism>
<comment type="caution">
    <text evidence="3">The sequence shown here is derived from an EMBL/GenBank/DDBJ whole genome shotgun (WGS) entry which is preliminary data.</text>
</comment>
<keyword evidence="2" id="KW-0812">Transmembrane</keyword>
<evidence type="ECO:0000313" key="4">
    <source>
        <dbReference type="Proteomes" id="UP000585474"/>
    </source>
</evidence>
<keyword evidence="2" id="KW-0472">Membrane</keyword>
<gene>
    <name evidence="3" type="ORF">Acr_20g0003990</name>
</gene>
<accession>A0A7J0GCV4</accession>
<proteinExistence type="predicted"/>
<dbReference type="OrthoDB" id="122018at2759"/>